<gene>
    <name evidence="1" type="ORF">ACFOYW_01680</name>
</gene>
<comment type="caution">
    <text evidence="1">The sequence shown here is derived from an EMBL/GenBank/DDBJ whole genome shotgun (WGS) entry which is preliminary data.</text>
</comment>
<reference evidence="2" key="1">
    <citation type="journal article" date="2019" name="Int. J. Syst. Evol. Microbiol.">
        <title>The Global Catalogue of Microorganisms (GCM) 10K type strain sequencing project: providing services to taxonomists for standard genome sequencing and annotation.</title>
        <authorList>
            <consortium name="The Broad Institute Genomics Platform"/>
            <consortium name="The Broad Institute Genome Sequencing Center for Infectious Disease"/>
            <person name="Wu L."/>
            <person name="Ma J."/>
        </authorList>
    </citation>
    <scope>NUCLEOTIDE SEQUENCE [LARGE SCALE GENOMIC DNA]</scope>
    <source>
        <strain evidence="2">CGMCC 1.10363</strain>
    </source>
</reference>
<protein>
    <recommendedName>
        <fullName evidence="3">DUF222 domain-containing protein</fullName>
    </recommendedName>
</protein>
<organism evidence="1 2">
    <name type="scientific">Gryllotalpicola reticulitermitis</name>
    <dbReference type="NCBI Taxonomy" id="1184153"/>
    <lineage>
        <taxon>Bacteria</taxon>
        <taxon>Bacillati</taxon>
        <taxon>Actinomycetota</taxon>
        <taxon>Actinomycetes</taxon>
        <taxon>Micrococcales</taxon>
        <taxon>Microbacteriaceae</taxon>
        <taxon>Gryllotalpicola</taxon>
    </lineage>
</organism>
<evidence type="ECO:0008006" key="3">
    <source>
        <dbReference type="Google" id="ProtNLM"/>
    </source>
</evidence>
<proteinExistence type="predicted"/>
<evidence type="ECO:0000313" key="2">
    <source>
        <dbReference type="Proteomes" id="UP001595900"/>
    </source>
</evidence>
<accession>A0ABV8Q2Y4</accession>
<keyword evidence="2" id="KW-1185">Reference proteome</keyword>
<dbReference type="EMBL" id="JBHSCN010000002">
    <property type="protein sequence ID" value="MFC4242068.1"/>
    <property type="molecule type" value="Genomic_DNA"/>
</dbReference>
<sequence>MNSRISTPDYLPRLGAGRHRTPRRGACFMEFASFLAGERWSDHPACTDPVLAALARAVNDLVSDARRQELLGDVPRVIGLTGSPTDTLRVAASAAITALPVSSMHRQHALAVGLRAVVGALDDAGVAAPELRERADAALAAAPGAVDWVDRHPEYHGRIPEGRHERAGLEIIRVAACGIAEACVWDADDRLIDMLRTAIAEFEDARKVAAVAPVAPAPVAREFVSPVPAPQASVHA</sequence>
<evidence type="ECO:0000313" key="1">
    <source>
        <dbReference type="EMBL" id="MFC4242068.1"/>
    </source>
</evidence>
<name>A0ABV8Q2Y4_9MICO</name>
<dbReference type="Proteomes" id="UP001595900">
    <property type="component" value="Unassembled WGS sequence"/>
</dbReference>